<name>A0A923PKQ8_9BACT</name>
<evidence type="ECO:0000313" key="8">
    <source>
        <dbReference type="Proteomes" id="UP000650081"/>
    </source>
</evidence>
<reference evidence="7" key="1">
    <citation type="submission" date="2020-08" db="EMBL/GenBank/DDBJ databases">
        <title>Lewinella bacteria from marine environments.</title>
        <authorList>
            <person name="Zhong Y."/>
        </authorList>
    </citation>
    <scope>NUCLEOTIDE SEQUENCE</scope>
    <source>
        <strain evidence="7">KCTC 42187</strain>
    </source>
</reference>
<protein>
    <recommendedName>
        <fullName evidence="6">Cytochrome c domain-containing protein</fullName>
    </recommendedName>
</protein>
<evidence type="ECO:0000259" key="6">
    <source>
        <dbReference type="PROSITE" id="PS51007"/>
    </source>
</evidence>
<dbReference type="PROSITE" id="PS51257">
    <property type="entry name" value="PROKAR_LIPOPROTEIN"/>
    <property type="match status" value="1"/>
</dbReference>
<dbReference type="Proteomes" id="UP000650081">
    <property type="component" value="Unassembled WGS sequence"/>
</dbReference>
<proteinExistence type="predicted"/>
<dbReference type="PROSITE" id="PS51007">
    <property type="entry name" value="CYTC"/>
    <property type="match status" value="1"/>
</dbReference>
<sequence length="617" mass="68857">MKKYIFFASCVGLFFIACNVSTALVMPKDVKYVKEVGEVPERLSLEQNWPDSIKEKFWFTPQGAEVLPYAWFTWLEQADSEELFRSAEHMSDLGYLPMKTSKFNPSGLPIGFVMTRQNSAEGAMVGFTCAACHTNQLDYDGNKYLIDGAPTLANFVGFFEELILAMNATHRDDKKFQRFAQNVLGSNYSVQSAKKLRSDLLQQATASGQRQIVNALPEHYPKDFTSYGRLDAFTNIENAGTAFGLNMLSNRNAAIAPVSYPFLWGTHQSDVVQWNCSAPNTPVVGPLVRNTGQVVGVFGGLEIERAGWLARLLGKKIKYSSTIDFHGLGALELYVKNLRSPRWEDANFPAINLDLAAAGEPLFKRECARCHQVIKPADEGKKYVSARTPLDSLGTDPITAWAAEHHMGATGILKGTKAEILVGERFRDSAQSIQIPVNGVVGLVLKNPVKALSAAAITGEKGTETKSWRKQVKHHEDIRDSIVEHRFDQHGFMELQLVDTAEPDDFTQTDKNLDGLVYKGRPLNGIWATAPYLHNGSVPTLWDLMTPPKQRPTEFWVGSREFDPVKVGFRTDEGKNLFRVNDKNGRVMEGNSNLGHNFGTHLTERERRAIVEYMKTL</sequence>
<dbReference type="GO" id="GO:0004130">
    <property type="term" value="F:cytochrome-c peroxidase activity"/>
    <property type="evidence" value="ECO:0007669"/>
    <property type="project" value="TreeGrafter"/>
</dbReference>
<feature type="signal peptide" evidence="5">
    <location>
        <begin position="1"/>
        <end position="23"/>
    </location>
</feature>
<keyword evidence="2 4" id="KW-0479">Metal-binding</keyword>
<gene>
    <name evidence="7" type="ORF">H9S92_13345</name>
</gene>
<dbReference type="InterPro" id="IPR009056">
    <property type="entry name" value="Cyt_c-like_dom"/>
</dbReference>
<dbReference type="PANTHER" id="PTHR30600:SF9">
    <property type="entry name" value="BLR7738 PROTEIN"/>
    <property type="match status" value="1"/>
</dbReference>
<comment type="caution">
    <text evidence="7">The sequence shown here is derived from an EMBL/GenBank/DDBJ whole genome shotgun (WGS) entry which is preliminary data.</text>
</comment>
<dbReference type="GO" id="GO:0009055">
    <property type="term" value="F:electron transfer activity"/>
    <property type="evidence" value="ECO:0007669"/>
    <property type="project" value="InterPro"/>
</dbReference>
<evidence type="ECO:0000256" key="2">
    <source>
        <dbReference type="ARBA" id="ARBA00022723"/>
    </source>
</evidence>
<evidence type="ECO:0000256" key="5">
    <source>
        <dbReference type="SAM" id="SignalP"/>
    </source>
</evidence>
<evidence type="ECO:0000313" key="7">
    <source>
        <dbReference type="EMBL" id="MBC6995159.1"/>
    </source>
</evidence>
<feature type="domain" description="Cytochrome c" evidence="6">
    <location>
        <begin position="354"/>
        <end position="617"/>
    </location>
</feature>
<dbReference type="InterPro" id="IPR036909">
    <property type="entry name" value="Cyt_c-like_dom_sf"/>
</dbReference>
<dbReference type="Pfam" id="PF21419">
    <property type="entry name" value="RoxA-like_Cyt-c"/>
    <property type="match status" value="1"/>
</dbReference>
<evidence type="ECO:0000256" key="1">
    <source>
        <dbReference type="ARBA" id="ARBA00022617"/>
    </source>
</evidence>
<dbReference type="SUPFAM" id="SSF46626">
    <property type="entry name" value="Cytochrome c"/>
    <property type="match status" value="1"/>
</dbReference>
<keyword evidence="8" id="KW-1185">Reference proteome</keyword>
<keyword evidence="5" id="KW-0732">Signal</keyword>
<dbReference type="InterPro" id="IPR047758">
    <property type="entry name" value="CytoC_perox"/>
</dbReference>
<keyword evidence="1 4" id="KW-0349">Heme</keyword>
<evidence type="ECO:0000256" key="3">
    <source>
        <dbReference type="ARBA" id="ARBA00023004"/>
    </source>
</evidence>
<keyword evidence="3 4" id="KW-0408">Iron</keyword>
<dbReference type="AlphaFoldDB" id="A0A923PKQ8"/>
<dbReference type="Gene3D" id="1.10.760.10">
    <property type="entry name" value="Cytochrome c-like domain"/>
    <property type="match status" value="1"/>
</dbReference>
<dbReference type="PANTHER" id="PTHR30600">
    <property type="entry name" value="CYTOCHROME C PEROXIDASE-RELATED"/>
    <property type="match status" value="1"/>
</dbReference>
<accession>A0A923PKQ8</accession>
<dbReference type="RefSeq" id="WP_187467206.1">
    <property type="nucleotide sequence ID" value="NZ_JACSIT010000118.1"/>
</dbReference>
<dbReference type="GO" id="GO:0046872">
    <property type="term" value="F:metal ion binding"/>
    <property type="evidence" value="ECO:0007669"/>
    <property type="project" value="UniProtKB-KW"/>
</dbReference>
<dbReference type="InterPro" id="IPR051395">
    <property type="entry name" value="Cytochrome_c_Peroxidase/MauG"/>
</dbReference>
<feature type="chain" id="PRO_5037321868" description="Cytochrome c domain-containing protein" evidence="5">
    <location>
        <begin position="24"/>
        <end position="617"/>
    </location>
</feature>
<organism evidence="7 8">
    <name type="scientific">Neolewinella lacunae</name>
    <dbReference type="NCBI Taxonomy" id="1517758"/>
    <lineage>
        <taxon>Bacteria</taxon>
        <taxon>Pseudomonadati</taxon>
        <taxon>Bacteroidota</taxon>
        <taxon>Saprospiria</taxon>
        <taxon>Saprospirales</taxon>
        <taxon>Lewinellaceae</taxon>
        <taxon>Neolewinella</taxon>
    </lineage>
</organism>
<dbReference type="EMBL" id="JACSIT010000118">
    <property type="protein sequence ID" value="MBC6995159.1"/>
    <property type="molecule type" value="Genomic_DNA"/>
</dbReference>
<evidence type="ECO:0000256" key="4">
    <source>
        <dbReference type="PROSITE-ProRule" id="PRU00433"/>
    </source>
</evidence>
<dbReference type="GO" id="GO:0020037">
    <property type="term" value="F:heme binding"/>
    <property type="evidence" value="ECO:0007669"/>
    <property type="project" value="InterPro"/>
</dbReference>
<dbReference type="NCBIfam" id="NF040606">
    <property type="entry name" value="CytoC_perox"/>
    <property type="match status" value="1"/>
</dbReference>